<evidence type="ECO:0000313" key="3">
    <source>
        <dbReference type="Proteomes" id="UP000265100"/>
    </source>
</evidence>
<dbReference type="Ensembl" id="ENSACLT00000019774.1">
    <property type="protein sequence ID" value="ENSACLP00000019329.1"/>
    <property type="gene ID" value="ENSACLG00000013123.1"/>
</dbReference>
<sequence>MEVQEQTRRYSNGVLLCKRLDLGINIVAKVSVFSYFLGVIRTILEKMGLQGTVTPLQARKKWDNLKAKYKDCKYPGSGEGVSGKPTAATWPWFALMDKVIGERPSIRPPVLLSTLPEDTPGPSSAVGDQNLVESDTDEEDSQPPATGRKRKRDRDDELLNLIREDMQQQRETEERRSQESKMEHARYDRLSDLFLDRFFHNSKKYQDRLQHTCVCVYIYIYIINDLRSLTRLATDTDYGMEQLSATSCTWMTSSCMPRVNETLIY</sequence>
<reference evidence="2" key="3">
    <citation type="submission" date="2025-09" db="UniProtKB">
        <authorList>
            <consortium name="Ensembl"/>
        </authorList>
    </citation>
    <scope>IDENTIFICATION</scope>
</reference>
<reference evidence="2" key="2">
    <citation type="submission" date="2025-08" db="UniProtKB">
        <authorList>
            <consortium name="Ensembl"/>
        </authorList>
    </citation>
    <scope>IDENTIFICATION</scope>
</reference>
<accession>A0A3P8PR04</accession>
<dbReference type="GeneTree" id="ENSGT00940000177432"/>
<feature type="region of interest" description="Disordered" evidence="1">
    <location>
        <begin position="110"/>
        <end position="155"/>
    </location>
</feature>
<dbReference type="STRING" id="8154.ENSACLP00000019329"/>
<organism evidence="2 3">
    <name type="scientific">Astatotilapia calliptera</name>
    <name type="common">Eastern happy</name>
    <name type="synonym">Chromis callipterus</name>
    <dbReference type="NCBI Taxonomy" id="8154"/>
    <lineage>
        <taxon>Eukaryota</taxon>
        <taxon>Metazoa</taxon>
        <taxon>Chordata</taxon>
        <taxon>Craniata</taxon>
        <taxon>Vertebrata</taxon>
        <taxon>Euteleostomi</taxon>
        <taxon>Actinopterygii</taxon>
        <taxon>Neopterygii</taxon>
        <taxon>Teleostei</taxon>
        <taxon>Neoteleostei</taxon>
        <taxon>Acanthomorphata</taxon>
        <taxon>Ovalentaria</taxon>
        <taxon>Cichlomorphae</taxon>
        <taxon>Cichliformes</taxon>
        <taxon>Cichlidae</taxon>
        <taxon>African cichlids</taxon>
        <taxon>Pseudocrenilabrinae</taxon>
        <taxon>Haplochromini</taxon>
        <taxon>Astatotilapia</taxon>
    </lineage>
</organism>
<evidence type="ECO:0000256" key="1">
    <source>
        <dbReference type="SAM" id="MobiDB-lite"/>
    </source>
</evidence>
<name>A0A3P8PR04_ASTCA</name>
<dbReference type="AlphaFoldDB" id="A0A3P8PR04"/>
<evidence type="ECO:0000313" key="2">
    <source>
        <dbReference type="Ensembl" id="ENSACLP00000019329.1"/>
    </source>
</evidence>
<proteinExistence type="predicted"/>
<reference evidence="2" key="1">
    <citation type="submission" date="2018-05" db="EMBL/GenBank/DDBJ databases">
        <authorList>
            <person name="Datahose"/>
        </authorList>
    </citation>
    <scope>NUCLEOTIDE SEQUENCE</scope>
</reference>
<feature type="region of interest" description="Disordered" evidence="1">
    <location>
        <begin position="164"/>
        <end position="183"/>
    </location>
</feature>
<keyword evidence="3" id="KW-1185">Reference proteome</keyword>
<dbReference type="Proteomes" id="UP000265100">
    <property type="component" value="Chromosome 15"/>
</dbReference>
<protein>
    <submittedName>
        <fullName evidence="2">Uncharacterized protein</fullName>
    </submittedName>
</protein>